<reference evidence="12" key="1">
    <citation type="journal article" date="2016" name="Proc. Natl. Acad. Sci. U.S.A.">
        <title>Comparative genomics of biotechnologically important yeasts.</title>
        <authorList>
            <person name="Riley R."/>
            <person name="Haridas S."/>
            <person name="Wolfe K.H."/>
            <person name="Lopes M.R."/>
            <person name="Hittinger C.T."/>
            <person name="Goeker M."/>
            <person name="Salamov A.A."/>
            <person name="Wisecaver J.H."/>
            <person name="Long T.M."/>
            <person name="Calvey C.H."/>
            <person name="Aerts A.L."/>
            <person name="Barry K.W."/>
            <person name="Choi C."/>
            <person name="Clum A."/>
            <person name="Coughlan A.Y."/>
            <person name="Deshpande S."/>
            <person name="Douglass A.P."/>
            <person name="Hanson S.J."/>
            <person name="Klenk H.-P."/>
            <person name="LaButti K.M."/>
            <person name="Lapidus A."/>
            <person name="Lindquist E.A."/>
            <person name="Lipzen A.M."/>
            <person name="Meier-Kolthoff J.P."/>
            <person name="Ohm R.A."/>
            <person name="Otillar R.P."/>
            <person name="Pangilinan J.L."/>
            <person name="Peng Y."/>
            <person name="Rokas A."/>
            <person name="Rosa C.A."/>
            <person name="Scheuner C."/>
            <person name="Sibirny A.A."/>
            <person name="Slot J.C."/>
            <person name="Stielow J.B."/>
            <person name="Sun H."/>
            <person name="Kurtzman C.P."/>
            <person name="Blackwell M."/>
            <person name="Grigoriev I.V."/>
            <person name="Jeffries T.W."/>
        </authorList>
    </citation>
    <scope>NUCLEOTIDE SEQUENCE [LARGE SCALE GENOMIC DNA]</scope>
    <source>
        <strain evidence="12">NRRL Y-1626</strain>
    </source>
</reference>
<keyword evidence="5 8" id="KW-0442">Lipid degradation</keyword>
<keyword evidence="7" id="KW-0325">Glycoprotein</keyword>
<evidence type="ECO:0000313" key="12">
    <source>
        <dbReference type="Proteomes" id="UP000092321"/>
    </source>
</evidence>
<proteinExistence type="inferred from homology"/>
<dbReference type="GO" id="GO:0005576">
    <property type="term" value="C:extracellular region"/>
    <property type="evidence" value="ECO:0007669"/>
    <property type="project" value="TreeGrafter"/>
</dbReference>
<keyword evidence="3 9" id="KW-0732">Signal</keyword>
<accession>A0A1B7TC40</accession>
<dbReference type="GO" id="GO:0004623">
    <property type="term" value="F:phospholipase A2 activity"/>
    <property type="evidence" value="ECO:0007669"/>
    <property type="project" value="TreeGrafter"/>
</dbReference>
<dbReference type="GO" id="GO:0005783">
    <property type="term" value="C:endoplasmic reticulum"/>
    <property type="evidence" value="ECO:0007669"/>
    <property type="project" value="TreeGrafter"/>
</dbReference>
<feature type="signal peptide" evidence="9">
    <location>
        <begin position="1"/>
        <end position="21"/>
    </location>
</feature>
<dbReference type="InterPro" id="IPR002642">
    <property type="entry name" value="LysoPLipase_cat_dom"/>
</dbReference>
<dbReference type="SMART" id="SM00022">
    <property type="entry name" value="PLAc"/>
    <property type="match status" value="1"/>
</dbReference>
<feature type="domain" description="PLA2c" evidence="10">
    <location>
        <begin position="32"/>
        <end position="571"/>
    </location>
</feature>
<dbReference type="Pfam" id="PF01735">
    <property type="entry name" value="PLA2_B"/>
    <property type="match status" value="1"/>
</dbReference>
<dbReference type="PANTHER" id="PTHR10728:SF33">
    <property type="entry name" value="LYSOPHOSPHOLIPASE 1-RELATED"/>
    <property type="match status" value="1"/>
</dbReference>
<dbReference type="SUPFAM" id="SSF52151">
    <property type="entry name" value="FabD/lysophospholipase-like"/>
    <property type="match status" value="1"/>
</dbReference>
<organism evidence="11 12">
    <name type="scientific">Hanseniaspora valbyensis NRRL Y-1626</name>
    <dbReference type="NCBI Taxonomy" id="766949"/>
    <lineage>
        <taxon>Eukaryota</taxon>
        <taxon>Fungi</taxon>
        <taxon>Dikarya</taxon>
        <taxon>Ascomycota</taxon>
        <taxon>Saccharomycotina</taxon>
        <taxon>Saccharomycetes</taxon>
        <taxon>Saccharomycodales</taxon>
        <taxon>Saccharomycodaceae</taxon>
        <taxon>Hanseniaspora</taxon>
    </lineage>
</organism>
<dbReference type="EC" id="3.1.1.5" evidence="2 9"/>
<dbReference type="GO" id="GO:0046475">
    <property type="term" value="P:glycerophospholipid catabolic process"/>
    <property type="evidence" value="ECO:0007669"/>
    <property type="project" value="TreeGrafter"/>
</dbReference>
<evidence type="ECO:0000256" key="4">
    <source>
        <dbReference type="ARBA" id="ARBA00022801"/>
    </source>
</evidence>
<comment type="caution">
    <text evidence="11">The sequence shown here is derived from an EMBL/GenBank/DDBJ whole genome shotgun (WGS) entry which is preliminary data.</text>
</comment>
<evidence type="ECO:0000256" key="8">
    <source>
        <dbReference type="PROSITE-ProRule" id="PRU00555"/>
    </source>
</evidence>
<evidence type="ECO:0000256" key="5">
    <source>
        <dbReference type="ARBA" id="ARBA00022963"/>
    </source>
</evidence>
<dbReference type="PROSITE" id="PS51210">
    <property type="entry name" value="PLA2C"/>
    <property type="match status" value="1"/>
</dbReference>
<dbReference type="InterPro" id="IPR016035">
    <property type="entry name" value="Acyl_Trfase/lysoPLipase"/>
</dbReference>
<dbReference type="GO" id="GO:0005886">
    <property type="term" value="C:plasma membrane"/>
    <property type="evidence" value="ECO:0007669"/>
    <property type="project" value="TreeGrafter"/>
</dbReference>
<dbReference type="Proteomes" id="UP000092321">
    <property type="component" value="Unassembled WGS sequence"/>
</dbReference>
<dbReference type="FunFam" id="3.40.1090.10:FF:000010">
    <property type="entry name" value="Lysophospholipase"/>
    <property type="match status" value="1"/>
</dbReference>
<evidence type="ECO:0000313" key="11">
    <source>
        <dbReference type="EMBL" id="OBA26290.1"/>
    </source>
</evidence>
<keyword evidence="12" id="KW-1185">Reference proteome</keyword>
<feature type="chain" id="PRO_5008447692" description="Lysophospholipase" evidence="9">
    <location>
        <begin position="22"/>
        <end position="571"/>
    </location>
</feature>
<evidence type="ECO:0000256" key="6">
    <source>
        <dbReference type="ARBA" id="ARBA00023098"/>
    </source>
</evidence>
<dbReference type="GO" id="GO:0004622">
    <property type="term" value="F:phosphatidylcholine lysophospholipase activity"/>
    <property type="evidence" value="ECO:0007669"/>
    <property type="project" value="UniProtKB-EC"/>
</dbReference>
<dbReference type="OrthoDB" id="4084751at2759"/>
<evidence type="ECO:0000256" key="2">
    <source>
        <dbReference type="ARBA" id="ARBA00013274"/>
    </source>
</evidence>
<dbReference type="Gene3D" id="3.40.1090.10">
    <property type="entry name" value="Cytosolic phospholipase A2 catalytic domain"/>
    <property type="match status" value="1"/>
</dbReference>
<dbReference type="EMBL" id="LXPE01000020">
    <property type="protein sequence ID" value="OBA26290.1"/>
    <property type="molecule type" value="Genomic_DNA"/>
</dbReference>
<dbReference type="PANTHER" id="PTHR10728">
    <property type="entry name" value="CYTOSOLIC PHOSPHOLIPASE A2"/>
    <property type="match status" value="1"/>
</dbReference>
<evidence type="ECO:0000256" key="7">
    <source>
        <dbReference type="ARBA" id="ARBA00023180"/>
    </source>
</evidence>
<keyword evidence="6 8" id="KW-0443">Lipid metabolism</keyword>
<protein>
    <recommendedName>
        <fullName evidence="2 9">Lysophospholipase</fullName>
        <ecNumber evidence="2 9">3.1.1.5</ecNumber>
    </recommendedName>
</protein>
<keyword evidence="4 8" id="KW-0378">Hydrolase</keyword>
<dbReference type="AlphaFoldDB" id="A0A1B7TC40"/>
<dbReference type="GO" id="GO:0005829">
    <property type="term" value="C:cytosol"/>
    <property type="evidence" value="ECO:0007669"/>
    <property type="project" value="TreeGrafter"/>
</dbReference>
<sequence>MQYSSSLITALLLLASNSVSAATSAYQPEVVSCPSNSSSLVRTSGGLSTDETEWVTKRDAITEPILKSYLSSQLNSTSTLDKIFSDDNDQKPKIAFAVSGGSYRAMLSGAGMLSAFDNRTDDNTGSGKLGGLLQASTYLAGLSGGNWLTTSLAFNDWISVQEVVDQVKNSNGSSLWNITNSILAPFGAEEPMNDLLRWAKIRTDIQNKEDAGFPVSIVDLWGLALSYQFFENGAENLIWSSLQKSDVFANAEMPFIISTAEQYNAVETINTTIFEFNPFEFGSWEHEKFANIEYLGTSFKDGSPVNSTQCVNNFDNAGYILGTSAGLFNLVAEKIDSLGLTGTTKEILEILISSWASENGIPAAYPNPFYGLEAESNDFGSNITYLEDLYLVDGGEDGETLPFVPLLQEEREIDAIFAFDIDANTDELWPSGLSLYATYARQAQPIGADIAFPFVPNTTVFVEESLNEKTVFFGCNATLLSELAYIPPLVVYIPNKEYTFASNTSTFQLSYTDKEKLGMIENGYAAAYQNNTDSDYATCISCAVILRAQQRLDITPSAECQSCFDNYCWSP</sequence>
<evidence type="ECO:0000256" key="9">
    <source>
        <dbReference type="RuleBase" id="RU362103"/>
    </source>
</evidence>
<evidence type="ECO:0000256" key="1">
    <source>
        <dbReference type="ARBA" id="ARBA00008780"/>
    </source>
</evidence>
<evidence type="ECO:0000256" key="3">
    <source>
        <dbReference type="ARBA" id="ARBA00022729"/>
    </source>
</evidence>
<gene>
    <name evidence="11" type="ORF">HANVADRAFT_53267</name>
</gene>
<evidence type="ECO:0000259" key="10">
    <source>
        <dbReference type="PROSITE" id="PS51210"/>
    </source>
</evidence>
<comment type="catalytic activity">
    <reaction evidence="9">
        <text>a 1-acyl-sn-glycero-3-phosphocholine + H2O = sn-glycerol 3-phosphocholine + a fatty acid + H(+)</text>
        <dbReference type="Rhea" id="RHEA:15177"/>
        <dbReference type="ChEBI" id="CHEBI:15377"/>
        <dbReference type="ChEBI" id="CHEBI:15378"/>
        <dbReference type="ChEBI" id="CHEBI:16870"/>
        <dbReference type="ChEBI" id="CHEBI:28868"/>
        <dbReference type="ChEBI" id="CHEBI:58168"/>
        <dbReference type="EC" id="3.1.1.5"/>
    </reaction>
</comment>
<name>A0A1B7TC40_9ASCO</name>
<comment type="similarity">
    <text evidence="1 9">Belongs to the lysophospholipase family.</text>
</comment>